<keyword evidence="1" id="KW-0732">Signal</keyword>
<feature type="chain" id="PRO_5042260382" description="Serine protease" evidence="1">
    <location>
        <begin position="27"/>
        <end position="248"/>
    </location>
</feature>
<dbReference type="Pfam" id="PF13365">
    <property type="entry name" value="Trypsin_2"/>
    <property type="match status" value="1"/>
</dbReference>
<evidence type="ECO:0000313" key="2">
    <source>
        <dbReference type="EMBL" id="KAJ3472820.1"/>
    </source>
</evidence>
<dbReference type="Gene3D" id="2.40.10.10">
    <property type="entry name" value="Trypsin-like serine proteases"/>
    <property type="match status" value="2"/>
</dbReference>
<dbReference type="InterPro" id="IPR043504">
    <property type="entry name" value="Peptidase_S1_PA_chymotrypsin"/>
</dbReference>
<dbReference type="InterPro" id="IPR009003">
    <property type="entry name" value="Peptidase_S1_PA"/>
</dbReference>
<proteinExistence type="predicted"/>
<accession>A0AAD5UND3</accession>
<gene>
    <name evidence="2" type="ORF">NLI96_g13244</name>
</gene>
<evidence type="ECO:0008006" key="4">
    <source>
        <dbReference type="Google" id="ProtNLM"/>
    </source>
</evidence>
<feature type="signal peptide" evidence="1">
    <location>
        <begin position="1"/>
        <end position="26"/>
    </location>
</feature>
<dbReference type="EMBL" id="JANAWD010001727">
    <property type="protein sequence ID" value="KAJ3472820.1"/>
    <property type="molecule type" value="Genomic_DNA"/>
</dbReference>
<reference evidence="2" key="1">
    <citation type="submission" date="2022-07" db="EMBL/GenBank/DDBJ databases">
        <title>Genome Sequence of Physisporinus lineatus.</title>
        <authorList>
            <person name="Buettner E."/>
        </authorList>
    </citation>
    <scope>NUCLEOTIDE SEQUENCE</scope>
    <source>
        <strain evidence="2">VT162</strain>
    </source>
</reference>
<organism evidence="2 3">
    <name type="scientific">Meripilus lineatus</name>
    <dbReference type="NCBI Taxonomy" id="2056292"/>
    <lineage>
        <taxon>Eukaryota</taxon>
        <taxon>Fungi</taxon>
        <taxon>Dikarya</taxon>
        <taxon>Basidiomycota</taxon>
        <taxon>Agaricomycotina</taxon>
        <taxon>Agaricomycetes</taxon>
        <taxon>Polyporales</taxon>
        <taxon>Meripilaceae</taxon>
        <taxon>Meripilus</taxon>
    </lineage>
</organism>
<protein>
    <recommendedName>
        <fullName evidence="4">Serine protease</fullName>
    </recommendedName>
</protein>
<keyword evidence="3" id="KW-1185">Reference proteome</keyword>
<name>A0AAD5UND3_9APHY</name>
<comment type="caution">
    <text evidence="2">The sequence shown here is derived from an EMBL/GenBank/DDBJ whole genome shotgun (WGS) entry which is preliminary data.</text>
</comment>
<dbReference type="PROSITE" id="PS51257">
    <property type="entry name" value="PROKAR_LIPOPROTEIN"/>
    <property type="match status" value="1"/>
</dbReference>
<dbReference type="SUPFAM" id="SSF50494">
    <property type="entry name" value="Trypsin-like serine proteases"/>
    <property type="match status" value="1"/>
</dbReference>
<evidence type="ECO:0000256" key="1">
    <source>
        <dbReference type="SAM" id="SignalP"/>
    </source>
</evidence>
<sequence length="248" mass="26423">MHKKIKEAMSFAAAVVLACAALSALADTPVYLPESAVREDGPRIIHIHYPVFNAKKEVVEVIDGSGYLLDRHHAITAAHVIRQADKSKQPLIVQVGMLPGHNYLTTAHIERIDYRRDLAVLDVGTYTLSAETVVPHGPAKICTSRPAADSHYASGGVSPTSGGSVGSIEARWVPTLFGTVLDGDTLPRLPKPPTDANWTWREGDPVLILQNVAAPGDSGGAIFEADGCFAGVTSATVQINIAMAMRKE</sequence>
<dbReference type="AlphaFoldDB" id="A0AAD5UND3"/>
<evidence type="ECO:0000313" key="3">
    <source>
        <dbReference type="Proteomes" id="UP001212997"/>
    </source>
</evidence>
<dbReference type="Proteomes" id="UP001212997">
    <property type="component" value="Unassembled WGS sequence"/>
</dbReference>